<keyword evidence="2" id="KW-1133">Transmembrane helix</keyword>
<dbReference type="Gene3D" id="1.10.287.110">
    <property type="entry name" value="DnaJ domain"/>
    <property type="match status" value="1"/>
</dbReference>
<dbReference type="GeneID" id="8248280"/>
<dbReference type="InParanoid" id="C1FJS7"/>
<feature type="region of interest" description="Disordered" evidence="1">
    <location>
        <begin position="342"/>
        <end position="394"/>
    </location>
</feature>
<dbReference type="AlphaFoldDB" id="C1FJS7"/>
<sequence>MGRTDYHEILDEAEHMESTKGAEVWDLEAEAARLNLKLDELPMEEKAWDRAVNVAYRKAALRAHPDKHPPEQRDAAEANFKRLNRANKLLLRVGKAIRDEAESGDARAAVEQSKRLDEERRKREEARLASQLKGIVSLHGVSGGFTGSNGRLPDLEHDQVRWTRGDLENQLVKLLARCGEEFEARAKRRRRWKLIKRVAAGVAGVAFLWFVRKTSPPERDYGEELREVAEGIRVAIRYMGRELAGAIGRPQDAEEMADDLEMAFLEGRMSVNDDGGLEVLIPDPDEDGTYYKLNMSSREDGTMAVWAEGADGETVEYASADWDDESDRVGYFGIPVEQRARGTKGSVNFTPADGTEGDGGEGGDGGGGAPWSGGGGGEGGEKRRKFGFGRRAKR</sequence>
<feature type="compositionally biased region" description="Gly residues" evidence="1">
    <location>
        <begin position="362"/>
        <end position="378"/>
    </location>
</feature>
<evidence type="ECO:0000313" key="5">
    <source>
        <dbReference type="Proteomes" id="UP000002009"/>
    </source>
</evidence>
<dbReference type="EMBL" id="CP001577">
    <property type="protein sequence ID" value="ACO70397.1"/>
    <property type="molecule type" value="Genomic_DNA"/>
</dbReference>
<accession>C1FJS7</accession>
<proteinExistence type="predicted"/>
<dbReference type="InterPro" id="IPR036869">
    <property type="entry name" value="J_dom_sf"/>
</dbReference>
<evidence type="ECO:0000259" key="3">
    <source>
        <dbReference type="PROSITE" id="PS50076"/>
    </source>
</evidence>
<dbReference type="Proteomes" id="UP000002009">
    <property type="component" value="Chromosome 12"/>
</dbReference>
<dbReference type="CDD" id="cd06257">
    <property type="entry name" value="DnaJ"/>
    <property type="match status" value="1"/>
</dbReference>
<dbReference type="InterPro" id="IPR001623">
    <property type="entry name" value="DnaJ_domain"/>
</dbReference>
<keyword evidence="2" id="KW-0812">Transmembrane</keyword>
<feature type="domain" description="J" evidence="3">
    <location>
        <begin position="36"/>
        <end position="114"/>
    </location>
</feature>
<gene>
    <name evidence="4" type="ORF">MICPUN_62880</name>
</gene>
<feature type="transmembrane region" description="Helical" evidence="2">
    <location>
        <begin position="194"/>
        <end position="211"/>
    </location>
</feature>
<reference evidence="4 5" key="1">
    <citation type="journal article" date="2009" name="Science">
        <title>Green evolution and dynamic adaptations revealed by genomes of the marine picoeukaryotes Micromonas.</title>
        <authorList>
            <person name="Worden A.Z."/>
            <person name="Lee J.H."/>
            <person name="Mock T."/>
            <person name="Rouze P."/>
            <person name="Simmons M.P."/>
            <person name="Aerts A.L."/>
            <person name="Allen A.E."/>
            <person name="Cuvelier M.L."/>
            <person name="Derelle E."/>
            <person name="Everett M.V."/>
            <person name="Foulon E."/>
            <person name="Grimwood J."/>
            <person name="Gundlach H."/>
            <person name="Henrissat B."/>
            <person name="Napoli C."/>
            <person name="McDonald S.M."/>
            <person name="Parker M.S."/>
            <person name="Rombauts S."/>
            <person name="Salamov A."/>
            <person name="Von Dassow P."/>
            <person name="Badger J.H."/>
            <person name="Coutinho P.M."/>
            <person name="Demir E."/>
            <person name="Dubchak I."/>
            <person name="Gentemann C."/>
            <person name="Eikrem W."/>
            <person name="Gready J.E."/>
            <person name="John U."/>
            <person name="Lanier W."/>
            <person name="Lindquist E.A."/>
            <person name="Lucas S."/>
            <person name="Mayer K.F."/>
            <person name="Moreau H."/>
            <person name="Not F."/>
            <person name="Otillar R."/>
            <person name="Panaud O."/>
            <person name="Pangilinan J."/>
            <person name="Paulsen I."/>
            <person name="Piegu B."/>
            <person name="Poliakov A."/>
            <person name="Robbens S."/>
            <person name="Schmutz J."/>
            <person name="Toulza E."/>
            <person name="Wyss T."/>
            <person name="Zelensky A."/>
            <person name="Zhou K."/>
            <person name="Armbrust E.V."/>
            <person name="Bhattacharya D."/>
            <person name="Goodenough U.W."/>
            <person name="Van de Peer Y."/>
            <person name="Grigoriev I.V."/>
        </authorList>
    </citation>
    <scope>NUCLEOTIDE SEQUENCE [LARGE SCALE GENOMIC DNA]</scope>
    <source>
        <strain evidence="5">RCC299 / NOUM17</strain>
    </source>
</reference>
<dbReference type="Pfam" id="PF00226">
    <property type="entry name" value="DnaJ"/>
    <property type="match status" value="1"/>
</dbReference>
<dbReference type="RefSeq" id="XP_002509139.1">
    <property type="nucleotide sequence ID" value="XM_002509093.1"/>
</dbReference>
<protein>
    <recommendedName>
        <fullName evidence="3">J domain-containing protein</fullName>
    </recommendedName>
</protein>
<feature type="compositionally biased region" description="Basic residues" evidence="1">
    <location>
        <begin position="382"/>
        <end position="394"/>
    </location>
</feature>
<keyword evidence="5" id="KW-1185">Reference proteome</keyword>
<keyword evidence="2" id="KW-0472">Membrane</keyword>
<organism evidence="4 5">
    <name type="scientific">Micromonas commoda (strain RCC299 / NOUM17 / CCMP2709)</name>
    <name type="common">Picoplanktonic green alga</name>
    <dbReference type="NCBI Taxonomy" id="296587"/>
    <lineage>
        <taxon>Eukaryota</taxon>
        <taxon>Viridiplantae</taxon>
        <taxon>Chlorophyta</taxon>
        <taxon>Mamiellophyceae</taxon>
        <taxon>Mamiellales</taxon>
        <taxon>Mamiellaceae</taxon>
        <taxon>Micromonas</taxon>
    </lineage>
</organism>
<feature type="compositionally biased region" description="Basic and acidic residues" evidence="1">
    <location>
        <begin position="112"/>
        <end position="122"/>
    </location>
</feature>
<dbReference type="PROSITE" id="PS50076">
    <property type="entry name" value="DNAJ_2"/>
    <property type="match status" value="1"/>
</dbReference>
<name>C1FJS7_MICCC</name>
<dbReference type="SUPFAM" id="SSF46565">
    <property type="entry name" value="Chaperone J-domain"/>
    <property type="match status" value="1"/>
</dbReference>
<evidence type="ECO:0000256" key="1">
    <source>
        <dbReference type="SAM" id="MobiDB-lite"/>
    </source>
</evidence>
<feature type="region of interest" description="Disordered" evidence="1">
    <location>
        <begin position="102"/>
        <end position="122"/>
    </location>
</feature>
<dbReference type="OrthoDB" id="666364at2759"/>
<dbReference type="KEGG" id="mis:MICPUN_62880"/>
<evidence type="ECO:0000256" key="2">
    <source>
        <dbReference type="SAM" id="Phobius"/>
    </source>
</evidence>
<dbReference type="OMA" id="YYKLNMS"/>
<evidence type="ECO:0000313" key="4">
    <source>
        <dbReference type="EMBL" id="ACO70397.1"/>
    </source>
</evidence>